<dbReference type="GO" id="GO:0006086">
    <property type="term" value="P:pyruvate decarboxylation to acetyl-CoA"/>
    <property type="evidence" value="ECO:0007669"/>
    <property type="project" value="InterPro"/>
</dbReference>
<dbReference type="InterPro" id="IPR011053">
    <property type="entry name" value="Single_hybrid_motif"/>
</dbReference>
<dbReference type="Pfam" id="PF02817">
    <property type="entry name" value="E3_binding"/>
    <property type="match status" value="1"/>
</dbReference>
<dbReference type="PROSITE" id="PS51826">
    <property type="entry name" value="PSBD"/>
    <property type="match status" value="1"/>
</dbReference>
<feature type="domain" description="Peripheral subunit-binding (PSBD)" evidence="6">
    <location>
        <begin position="194"/>
        <end position="233"/>
    </location>
</feature>
<protein>
    <recommendedName>
        <fullName evidence="9">Single hybrid motif-containing protein</fullName>
    </recommendedName>
</protein>
<dbReference type="AlphaFoldDB" id="A0A317XZQ5"/>
<evidence type="ECO:0000313" key="8">
    <source>
        <dbReference type="Proteomes" id="UP000246740"/>
    </source>
</evidence>
<dbReference type="PANTHER" id="PTHR23151">
    <property type="entry name" value="DIHYDROLIPOAMIDE ACETYL/SUCCINYL-TRANSFERASE-RELATED"/>
    <property type="match status" value="1"/>
</dbReference>
<dbReference type="PANTHER" id="PTHR23151:SF82">
    <property type="entry name" value="PYRUVATE DEHYDROGENASE COMPLEX PROTEIN X COMPONENT, MITOCHONDRIAL"/>
    <property type="match status" value="1"/>
</dbReference>
<gene>
    <name evidence="7" type="ORF">BCV70DRAFT_229198</name>
</gene>
<dbReference type="InterPro" id="IPR036625">
    <property type="entry name" value="E3-bd_dom_sf"/>
</dbReference>
<dbReference type="OrthoDB" id="537444at2759"/>
<dbReference type="Pfam" id="PF00364">
    <property type="entry name" value="Biotin_lipoyl"/>
    <property type="match status" value="1"/>
</dbReference>
<sequence>MMATSSRTLVARASSTLARVTASSSSSVVGSASTSQRLARQLSTSAVQNAITKFAMPAMSPTMTAGGIATWKVKEGQAFSAGDVLLEIETDKATMDVEAQDDGVLAKIIVQDGAKDVNVGKTIAMLAEEGDDISNVEAPKDDEPSASSSSSPPAEENKKSTPEPSTQTAASSAQAAPTSAGASSSNTHVSFKGPLFPSVQRLIAENHIEDAENKIKGTGIRGMITKGDVLAFLGKAKTPTGTFKEAKGGIAVLGPQQASPKTGSSPAQSTSKPAEPLSGDALRSLILGGLAASSHSAKKQAAPVAPVAQASYSQQAIESALEGYSFGSSPSPPKPARSAATRREGIRADDPLWDLI</sequence>
<dbReference type="STRING" id="1882483.A0A317XZQ5"/>
<dbReference type="InParanoid" id="A0A317XZQ5"/>
<evidence type="ECO:0000259" key="6">
    <source>
        <dbReference type="PROSITE" id="PS51826"/>
    </source>
</evidence>
<name>A0A317XZQ5_9BASI</name>
<dbReference type="GO" id="GO:0004742">
    <property type="term" value="F:dihydrolipoyllysine-residue acetyltransferase activity"/>
    <property type="evidence" value="ECO:0007669"/>
    <property type="project" value="TreeGrafter"/>
</dbReference>
<dbReference type="SUPFAM" id="SSF47005">
    <property type="entry name" value="Peripheral subunit-binding domain of 2-oxo acid dehydrogenase complex"/>
    <property type="match status" value="1"/>
</dbReference>
<dbReference type="GO" id="GO:0045254">
    <property type="term" value="C:pyruvate dehydrogenase complex"/>
    <property type="evidence" value="ECO:0007669"/>
    <property type="project" value="InterPro"/>
</dbReference>
<evidence type="ECO:0000256" key="1">
    <source>
        <dbReference type="ARBA" id="ARBA00007317"/>
    </source>
</evidence>
<comment type="similarity">
    <text evidence="1">Belongs to the 2-oxoacid dehydrogenase family.</text>
</comment>
<reference evidence="7 8" key="1">
    <citation type="journal article" date="2018" name="Mol. Biol. Evol.">
        <title>Broad Genomic Sampling Reveals a Smut Pathogenic Ancestry of the Fungal Clade Ustilaginomycotina.</title>
        <authorList>
            <person name="Kijpornyongpan T."/>
            <person name="Mondo S.J."/>
            <person name="Barry K."/>
            <person name="Sandor L."/>
            <person name="Lee J."/>
            <person name="Lipzen A."/>
            <person name="Pangilinan J."/>
            <person name="LaButti K."/>
            <person name="Hainaut M."/>
            <person name="Henrissat B."/>
            <person name="Grigoriev I.V."/>
            <person name="Spatafora J.W."/>
            <person name="Aime M.C."/>
        </authorList>
    </citation>
    <scope>NUCLEOTIDE SEQUENCE [LARGE SCALE GENOMIC DNA]</scope>
    <source>
        <strain evidence="7 8">MCA 3645</strain>
    </source>
</reference>
<feature type="compositionally biased region" description="Polar residues" evidence="4">
    <location>
        <begin position="256"/>
        <end position="272"/>
    </location>
</feature>
<feature type="domain" description="Lipoyl-binding" evidence="5">
    <location>
        <begin position="51"/>
        <end position="127"/>
    </location>
</feature>
<keyword evidence="3" id="KW-0809">Transit peptide</keyword>
<dbReference type="FunFam" id="2.40.50.100:FF:000010">
    <property type="entry name" value="Acetyltransferase component of pyruvate dehydrogenase complex"/>
    <property type="match status" value="1"/>
</dbReference>
<dbReference type="SUPFAM" id="SSF51230">
    <property type="entry name" value="Single hybrid motif"/>
    <property type="match status" value="1"/>
</dbReference>
<evidence type="ECO:0000313" key="7">
    <source>
        <dbReference type="EMBL" id="PWZ02761.1"/>
    </source>
</evidence>
<evidence type="ECO:0008006" key="9">
    <source>
        <dbReference type="Google" id="ProtNLM"/>
    </source>
</evidence>
<feature type="region of interest" description="Disordered" evidence="4">
    <location>
        <begin position="130"/>
        <end position="188"/>
    </location>
</feature>
<dbReference type="PROSITE" id="PS00189">
    <property type="entry name" value="LIPOYL"/>
    <property type="match status" value="1"/>
</dbReference>
<evidence type="ECO:0000259" key="5">
    <source>
        <dbReference type="PROSITE" id="PS50968"/>
    </source>
</evidence>
<dbReference type="Gene3D" id="2.40.50.100">
    <property type="match status" value="1"/>
</dbReference>
<evidence type="ECO:0000256" key="3">
    <source>
        <dbReference type="ARBA" id="ARBA00022946"/>
    </source>
</evidence>
<feature type="region of interest" description="Disordered" evidence="4">
    <location>
        <begin position="254"/>
        <end position="278"/>
    </location>
</feature>
<organism evidence="7 8">
    <name type="scientific">Testicularia cyperi</name>
    <dbReference type="NCBI Taxonomy" id="1882483"/>
    <lineage>
        <taxon>Eukaryota</taxon>
        <taxon>Fungi</taxon>
        <taxon>Dikarya</taxon>
        <taxon>Basidiomycota</taxon>
        <taxon>Ustilaginomycotina</taxon>
        <taxon>Ustilaginomycetes</taxon>
        <taxon>Ustilaginales</taxon>
        <taxon>Anthracoideaceae</taxon>
        <taxon>Testicularia</taxon>
    </lineage>
</organism>
<dbReference type="EMBL" id="KZ819188">
    <property type="protein sequence ID" value="PWZ02761.1"/>
    <property type="molecule type" value="Genomic_DNA"/>
</dbReference>
<evidence type="ECO:0000256" key="4">
    <source>
        <dbReference type="SAM" id="MobiDB-lite"/>
    </source>
</evidence>
<keyword evidence="8" id="KW-1185">Reference proteome</keyword>
<dbReference type="PROSITE" id="PS50968">
    <property type="entry name" value="BIOTINYL_LIPOYL"/>
    <property type="match status" value="1"/>
</dbReference>
<dbReference type="CDD" id="cd06849">
    <property type="entry name" value="lipoyl_domain"/>
    <property type="match status" value="1"/>
</dbReference>
<feature type="compositionally biased region" description="Low complexity" evidence="4">
    <location>
        <begin position="162"/>
        <end position="185"/>
    </location>
</feature>
<dbReference type="Gene3D" id="4.10.320.10">
    <property type="entry name" value="E3-binding domain"/>
    <property type="match status" value="1"/>
</dbReference>
<dbReference type="Proteomes" id="UP000246740">
    <property type="component" value="Unassembled WGS sequence"/>
</dbReference>
<accession>A0A317XZQ5</accession>
<keyword evidence="2" id="KW-0450">Lipoyl</keyword>
<evidence type="ECO:0000256" key="2">
    <source>
        <dbReference type="ARBA" id="ARBA00022823"/>
    </source>
</evidence>
<feature type="compositionally biased region" description="Low complexity" evidence="4">
    <location>
        <begin position="145"/>
        <end position="154"/>
    </location>
</feature>
<feature type="compositionally biased region" description="Basic and acidic residues" evidence="4">
    <location>
        <begin position="341"/>
        <end position="350"/>
    </location>
</feature>
<dbReference type="InterPro" id="IPR045257">
    <property type="entry name" value="E2/Pdx1"/>
</dbReference>
<dbReference type="InterPro" id="IPR004167">
    <property type="entry name" value="PSBD"/>
</dbReference>
<dbReference type="InterPro" id="IPR003016">
    <property type="entry name" value="2-oxoA_DH_lipoyl-BS"/>
</dbReference>
<dbReference type="InterPro" id="IPR000089">
    <property type="entry name" value="Biotin_lipoyl"/>
</dbReference>
<proteinExistence type="inferred from homology"/>
<feature type="region of interest" description="Disordered" evidence="4">
    <location>
        <begin position="323"/>
        <end position="356"/>
    </location>
</feature>